<dbReference type="AlphaFoldDB" id="A0A0T5YZC5"/>
<dbReference type="Gene3D" id="3.30.70.270">
    <property type="match status" value="1"/>
</dbReference>
<evidence type="ECO:0000313" key="8">
    <source>
        <dbReference type="Proteomes" id="UP000051634"/>
    </source>
</evidence>
<dbReference type="PANTHER" id="PTHR33121">
    <property type="entry name" value="CYCLIC DI-GMP PHOSPHODIESTERASE PDEF"/>
    <property type="match status" value="1"/>
</dbReference>
<dbReference type="InterPro" id="IPR035919">
    <property type="entry name" value="EAL_sf"/>
</dbReference>
<accession>A0A0T5YZC5</accession>
<sequence>MQDMTKRILIVDDDPGLLAGIRRSLGRRYDLECAESAKRALELIRQGKRFAVILTDMRMPEMDGIELLKKVQQLSPETVRLMLTGNIDQQTAVDALNQGRVVQFLTKPCHSDTIAAAFDEGLKIHAQQHKRKTHQQQQIAEIEKLNNKLAYQTHFDPLTGLANRQSFHHSLDSALQSARQEQRQHTLGFLDLDHFHLINDNCGFAAGDQLLRHIGQILAAYFHNGDQVSRLSGNSFGFLLIDSPFSEAEARAHELHDLFTRQPFRCEGRQFNIALCIGLIPVNQASESASRLLAMAETACHVAKDSGRNRIHVSSPQDSELTSRLNDAEWVSRIEQALHGEQFLLYQQTIVPSMTRADQTSHFEVLLRMKGEDSQIIPPDSFLNVAESFNLSPQIDRWVIEHCFHWLAAHPDILQRLGHCAINLSGLSIGDNGLFDFIQACARESAIPAEKICFEVTETAAIAQFQLASEWIEALREIGFRFSLDDFGTGLSSFAYLKNLPVDFLKIDGSFVRNLHRDLVDRAMVQSINEIGHTMGKQTIAERVENEAIAQILRGIGVDYLQGYLFAKPAPIEQLA</sequence>
<dbReference type="SUPFAM" id="SSF141868">
    <property type="entry name" value="EAL domain-like"/>
    <property type="match status" value="1"/>
</dbReference>
<proteinExistence type="predicted"/>
<organism evidence="5 8">
    <name type="scientific">endosymbiont of Ridgeia piscesae</name>
    <dbReference type="NCBI Taxonomy" id="54398"/>
    <lineage>
        <taxon>Bacteria</taxon>
        <taxon>Pseudomonadati</taxon>
        <taxon>Pseudomonadota</taxon>
        <taxon>Gammaproteobacteria</taxon>
        <taxon>sulfur-oxidizing symbionts</taxon>
    </lineage>
</organism>
<dbReference type="EMBL" id="LMXI01000097">
    <property type="protein sequence ID" value="KRT59743.1"/>
    <property type="molecule type" value="Genomic_DNA"/>
</dbReference>
<dbReference type="InterPro" id="IPR001789">
    <property type="entry name" value="Sig_transdc_resp-reg_receiver"/>
</dbReference>
<evidence type="ECO:0000259" key="3">
    <source>
        <dbReference type="PROSITE" id="PS50883"/>
    </source>
</evidence>
<evidence type="ECO:0000259" key="4">
    <source>
        <dbReference type="PROSITE" id="PS50887"/>
    </source>
</evidence>
<evidence type="ECO:0000259" key="2">
    <source>
        <dbReference type="PROSITE" id="PS50110"/>
    </source>
</evidence>
<dbReference type="PANTHER" id="PTHR33121:SF23">
    <property type="entry name" value="CYCLIC DI-GMP PHOSPHODIESTERASE PDEB"/>
    <property type="match status" value="1"/>
</dbReference>
<dbReference type="Pfam" id="PF00563">
    <property type="entry name" value="EAL"/>
    <property type="match status" value="1"/>
</dbReference>
<dbReference type="Gene3D" id="3.20.20.450">
    <property type="entry name" value="EAL domain"/>
    <property type="match status" value="1"/>
</dbReference>
<keyword evidence="1" id="KW-0597">Phosphoprotein</keyword>
<evidence type="ECO:0000313" key="7">
    <source>
        <dbReference type="Proteomes" id="UP000051276"/>
    </source>
</evidence>
<keyword evidence="8" id="KW-1185">Reference proteome</keyword>
<dbReference type="InterPro" id="IPR000160">
    <property type="entry name" value="GGDEF_dom"/>
</dbReference>
<dbReference type="InterPro" id="IPR001633">
    <property type="entry name" value="EAL_dom"/>
</dbReference>
<dbReference type="NCBIfam" id="TIGR00254">
    <property type="entry name" value="GGDEF"/>
    <property type="match status" value="1"/>
</dbReference>
<name>A0A0T5YZC5_9GAMM</name>
<dbReference type="GO" id="GO:0071111">
    <property type="term" value="F:cyclic-guanylate-specific phosphodiesterase activity"/>
    <property type="evidence" value="ECO:0007669"/>
    <property type="project" value="InterPro"/>
</dbReference>
<dbReference type="SMART" id="SM00267">
    <property type="entry name" value="GGDEF"/>
    <property type="match status" value="1"/>
</dbReference>
<dbReference type="EMBL" id="LDXT01000071">
    <property type="protein sequence ID" value="KRT55869.1"/>
    <property type="molecule type" value="Genomic_DNA"/>
</dbReference>
<dbReference type="CDD" id="cd01948">
    <property type="entry name" value="EAL"/>
    <property type="match status" value="1"/>
</dbReference>
<dbReference type="Pfam" id="PF00990">
    <property type="entry name" value="GGDEF"/>
    <property type="match status" value="1"/>
</dbReference>
<dbReference type="InterPro" id="IPR029787">
    <property type="entry name" value="Nucleotide_cyclase"/>
</dbReference>
<dbReference type="Proteomes" id="UP000051276">
    <property type="component" value="Unassembled WGS sequence"/>
</dbReference>
<feature type="domain" description="GGDEF" evidence="4">
    <location>
        <begin position="183"/>
        <end position="316"/>
    </location>
</feature>
<dbReference type="SUPFAM" id="SSF55073">
    <property type="entry name" value="Nucleotide cyclase"/>
    <property type="match status" value="1"/>
</dbReference>
<dbReference type="CDD" id="cd17569">
    <property type="entry name" value="REC_HupR-like"/>
    <property type="match status" value="1"/>
</dbReference>
<dbReference type="GO" id="GO:0000160">
    <property type="term" value="P:phosphorelay signal transduction system"/>
    <property type="evidence" value="ECO:0007669"/>
    <property type="project" value="InterPro"/>
</dbReference>
<feature type="modified residue" description="4-aspartylphosphate" evidence="1">
    <location>
        <position position="56"/>
    </location>
</feature>
<dbReference type="SMART" id="SM00448">
    <property type="entry name" value="REC"/>
    <property type="match status" value="1"/>
</dbReference>
<dbReference type="Proteomes" id="UP000051634">
    <property type="component" value="Unassembled WGS sequence"/>
</dbReference>
<dbReference type="InterPro" id="IPR011006">
    <property type="entry name" value="CheY-like_superfamily"/>
</dbReference>
<dbReference type="SUPFAM" id="SSF52172">
    <property type="entry name" value="CheY-like"/>
    <property type="match status" value="1"/>
</dbReference>
<evidence type="ECO:0000313" key="6">
    <source>
        <dbReference type="EMBL" id="KRT59743.1"/>
    </source>
</evidence>
<dbReference type="SMART" id="SM00052">
    <property type="entry name" value="EAL"/>
    <property type="match status" value="1"/>
</dbReference>
<dbReference type="PATRIC" id="fig|54398.3.peg.2575"/>
<dbReference type="STRING" id="54398.Ga0074115_12618"/>
<dbReference type="PROSITE" id="PS50887">
    <property type="entry name" value="GGDEF"/>
    <property type="match status" value="1"/>
</dbReference>
<gene>
    <name evidence="5" type="ORF">Ga0074115_12618</name>
    <name evidence="6" type="ORF">Ga0076813_159711</name>
</gene>
<dbReference type="Gene3D" id="3.40.50.2300">
    <property type="match status" value="1"/>
</dbReference>
<dbReference type="InterPro" id="IPR050706">
    <property type="entry name" value="Cyclic-di-GMP_PDE-like"/>
</dbReference>
<comment type="caution">
    <text evidence="5">The sequence shown here is derived from an EMBL/GenBank/DDBJ whole genome shotgun (WGS) entry which is preliminary data.</text>
</comment>
<feature type="domain" description="EAL" evidence="3">
    <location>
        <begin position="327"/>
        <end position="576"/>
    </location>
</feature>
<evidence type="ECO:0000313" key="5">
    <source>
        <dbReference type="EMBL" id="KRT55869.1"/>
    </source>
</evidence>
<evidence type="ECO:0000256" key="1">
    <source>
        <dbReference type="PROSITE-ProRule" id="PRU00169"/>
    </source>
</evidence>
<dbReference type="CDD" id="cd01949">
    <property type="entry name" value="GGDEF"/>
    <property type="match status" value="1"/>
</dbReference>
<reference evidence="7 8" key="1">
    <citation type="submission" date="2015-11" db="EMBL/GenBank/DDBJ databases">
        <title>The genome of Candidatus Endoriftia persephone in Ridgeia piscesae and population structure of the North Eastern Pacific vestimentiferan symbionts.</title>
        <authorList>
            <person name="Perez M."/>
            <person name="Juniper K.S."/>
        </authorList>
    </citation>
    <scope>NUCLEOTIDE SEQUENCE [LARGE SCALE GENOMIC DNA]</scope>
    <source>
        <strain evidence="6">Ind10</strain>
        <strain evidence="5">Ind11</strain>
    </source>
</reference>
<dbReference type="PROSITE" id="PS50110">
    <property type="entry name" value="RESPONSE_REGULATORY"/>
    <property type="match status" value="1"/>
</dbReference>
<dbReference type="Pfam" id="PF00072">
    <property type="entry name" value="Response_reg"/>
    <property type="match status" value="1"/>
</dbReference>
<protein>
    <submittedName>
        <fullName evidence="5 6">Diguanylate cyclase (GGDEF) domain</fullName>
    </submittedName>
</protein>
<feature type="domain" description="Response regulatory" evidence="2">
    <location>
        <begin position="7"/>
        <end position="122"/>
    </location>
</feature>
<dbReference type="PROSITE" id="PS50883">
    <property type="entry name" value="EAL"/>
    <property type="match status" value="1"/>
</dbReference>
<dbReference type="InterPro" id="IPR043128">
    <property type="entry name" value="Rev_trsase/Diguanyl_cyclase"/>
</dbReference>